<dbReference type="STRING" id="1907666.DSM25559_2896"/>
<accession>A0A1R3TUB7</accession>
<dbReference type="PROSITE" id="PS50983">
    <property type="entry name" value="FE_B12_PBP"/>
    <property type="match status" value="1"/>
</dbReference>
<organism evidence="3 4">
    <name type="scientific">Agrobacterium rosae</name>
    <dbReference type="NCBI Taxonomy" id="1972867"/>
    <lineage>
        <taxon>Bacteria</taxon>
        <taxon>Pseudomonadati</taxon>
        <taxon>Pseudomonadota</taxon>
        <taxon>Alphaproteobacteria</taxon>
        <taxon>Hyphomicrobiales</taxon>
        <taxon>Rhizobiaceae</taxon>
        <taxon>Rhizobium/Agrobacterium group</taxon>
        <taxon>Agrobacterium</taxon>
    </lineage>
</organism>
<dbReference type="InterPro" id="IPR050902">
    <property type="entry name" value="ABC_Transporter_SBP"/>
</dbReference>
<dbReference type="InterPro" id="IPR002491">
    <property type="entry name" value="ABC_transptr_periplasmic_BD"/>
</dbReference>
<dbReference type="EMBL" id="FMUE01000006">
    <property type="protein sequence ID" value="SCX26702.1"/>
    <property type="molecule type" value="Genomic_DNA"/>
</dbReference>
<name>A0A1R3TUB7_9HYPH</name>
<sequence length="343" mass="37211">MTFHFKKTMCAAVFVVATTCTSMLSAQAAETTYPLTIKNCGRDVTYPHAPQRTASLGQSTTEILYLLGLADKVVGTAVWIGPVIKGYEDANAKVKRLADNDPSFESVLATKPDLVTAQFQWHVGPEGIVAKPEQFEELNIPVYTSPADCTGKDNSGGGDGVRHSVFTMDLIYQEITELAQIFNVQDRGEKLVADLKAREDVARKNIASADGKLSAVFWFSSAELDIDPYVAGTNGAPGYIMSALGIKNVIDSEEEWPTVGWETIAKSEPTLIVAGKMDRRRFPADDVVVKERFLKEDPVTSLMPAVKQGHVVAMDAQAMNPTIRTIEGIEVLADAVVQLGLSK</sequence>
<evidence type="ECO:0000313" key="3">
    <source>
        <dbReference type="EMBL" id="SCX26702.1"/>
    </source>
</evidence>
<feature type="signal peptide" evidence="1">
    <location>
        <begin position="1"/>
        <end position="28"/>
    </location>
</feature>
<dbReference type="PANTHER" id="PTHR30535">
    <property type="entry name" value="VITAMIN B12-BINDING PROTEIN"/>
    <property type="match status" value="1"/>
</dbReference>
<dbReference type="PANTHER" id="PTHR30535:SF7">
    <property type="entry name" value="IRON(III) DICITRATE-BINDING PROTEIN"/>
    <property type="match status" value="1"/>
</dbReference>
<dbReference type="Proteomes" id="UP000187891">
    <property type="component" value="Unassembled WGS sequence"/>
</dbReference>
<evidence type="ECO:0000313" key="4">
    <source>
        <dbReference type="Proteomes" id="UP000187891"/>
    </source>
</evidence>
<dbReference type="Gene3D" id="3.40.50.1980">
    <property type="entry name" value="Nitrogenase molybdenum iron protein domain"/>
    <property type="match status" value="2"/>
</dbReference>
<keyword evidence="1" id="KW-0732">Signal</keyword>
<feature type="chain" id="PRO_5012932754" evidence="1">
    <location>
        <begin position="29"/>
        <end position="343"/>
    </location>
</feature>
<dbReference type="CDD" id="cd01148">
    <property type="entry name" value="TroA_a"/>
    <property type="match status" value="1"/>
</dbReference>
<evidence type="ECO:0000259" key="2">
    <source>
        <dbReference type="PROSITE" id="PS50983"/>
    </source>
</evidence>
<dbReference type="SUPFAM" id="SSF53807">
    <property type="entry name" value="Helical backbone' metal receptor"/>
    <property type="match status" value="1"/>
</dbReference>
<evidence type="ECO:0000256" key="1">
    <source>
        <dbReference type="SAM" id="SignalP"/>
    </source>
</evidence>
<proteinExistence type="predicted"/>
<gene>
    <name evidence="3" type="ORF">DSM25559_2896</name>
</gene>
<protein>
    <submittedName>
        <fullName evidence="3">Corrinoid ABC transporter substrate-binding protein</fullName>
    </submittedName>
</protein>
<dbReference type="Pfam" id="PF01497">
    <property type="entry name" value="Peripla_BP_2"/>
    <property type="match status" value="1"/>
</dbReference>
<dbReference type="AlphaFoldDB" id="A0A1R3TUB7"/>
<reference evidence="4" key="1">
    <citation type="submission" date="2016-10" db="EMBL/GenBank/DDBJ databases">
        <authorList>
            <person name="Wibberg D."/>
        </authorList>
    </citation>
    <scope>NUCLEOTIDE SEQUENCE [LARGE SCALE GENOMIC DNA]</scope>
</reference>
<feature type="domain" description="Fe/B12 periplasmic-binding" evidence="2">
    <location>
        <begin position="52"/>
        <end position="343"/>
    </location>
</feature>